<evidence type="ECO:0000313" key="3">
    <source>
        <dbReference type="Proteomes" id="UP001381693"/>
    </source>
</evidence>
<keyword evidence="3" id="KW-1185">Reference proteome</keyword>
<proteinExistence type="predicted"/>
<feature type="chain" id="PRO_5042989885" evidence="1">
    <location>
        <begin position="23"/>
        <end position="116"/>
    </location>
</feature>
<dbReference type="AlphaFoldDB" id="A0AAN8WPY3"/>
<dbReference type="Proteomes" id="UP001381693">
    <property type="component" value="Unassembled WGS sequence"/>
</dbReference>
<feature type="signal peptide" evidence="1">
    <location>
        <begin position="1"/>
        <end position="22"/>
    </location>
</feature>
<protein>
    <submittedName>
        <fullName evidence="2">Uncharacterized protein</fullName>
    </submittedName>
</protein>
<comment type="caution">
    <text evidence="2">The sequence shown here is derived from an EMBL/GenBank/DDBJ whole genome shotgun (WGS) entry which is preliminary data.</text>
</comment>
<reference evidence="2 3" key="1">
    <citation type="submission" date="2023-11" db="EMBL/GenBank/DDBJ databases">
        <title>Halocaridina rubra genome assembly.</title>
        <authorList>
            <person name="Smith C."/>
        </authorList>
    </citation>
    <scope>NUCLEOTIDE SEQUENCE [LARGE SCALE GENOMIC DNA]</scope>
    <source>
        <strain evidence="2">EP-1</strain>
        <tissue evidence="2">Whole</tissue>
    </source>
</reference>
<organism evidence="2 3">
    <name type="scientific">Halocaridina rubra</name>
    <name type="common">Hawaiian red shrimp</name>
    <dbReference type="NCBI Taxonomy" id="373956"/>
    <lineage>
        <taxon>Eukaryota</taxon>
        <taxon>Metazoa</taxon>
        <taxon>Ecdysozoa</taxon>
        <taxon>Arthropoda</taxon>
        <taxon>Crustacea</taxon>
        <taxon>Multicrustacea</taxon>
        <taxon>Malacostraca</taxon>
        <taxon>Eumalacostraca</taxon>
        <taxon>Eucarida</taxon>
        <taxon>Decapoda</taxon>
        <taxon>Pleocyemata</taxon>
        <taxon>Caridea</taxon>
        <taxon>Atyoidea</taxon>
        <taxon>Atyidae</taxon>
        <taxon>Halocaridina</taxon>
    </lineage>
</organism>
<dbReference type="EMBL" id="JAXCGZ010017073">
    <property type="protein sequence ID" value="KAK7068942.1"/>
    <property type="molecule type" value="Genomic_DNA"/>
</dbReference>
<evidence type="ECO:0000313" key="2">
    <source>
        <dbReference type="EMBL" id="KAK7068942.1"/>
    </source>
</evidence>
<gene>
    <name evidence="2" type="ORF">SK128_006014</name>
</gene>
<keyword evidence="1" id="KW-0732">Signal</keyword>
<evidence type="ECO:0000256" key="1">
    <source>
        <dbReference type="SAM" id="SignalP"/>
    </source>
</evidence>
<name>A0AAN8WPY3_HALRR</name>
<sequence length="116" mass="12985">MKTLSALLVFLILASVCSSGFGQNLTLQQECQIADSYTEDLEFIVNGLESKLQNSSLSEERKLSLETRLTIFRNKIATQQVVKEKCAAGKSCERDITRRTKVNPRVFHNVDGIECS</sequence>
<accession>A0AAN8WPY3</accession>